<dbReference type="Pfam" id="PF20622">
    <property type="entry name" value="Big_15"/>
    <property type="match status" value="1"/>
</dbReference>
<sequence length="139" mass="15182">MLYVDGKAVKNSTLDPATMTYRLQAKGFVTSANQKVEMVMSKGTTELKRVTVKVSKQYTLSANPYKVGDTYLTGTYDAEATKVVLYVNGEAVKNGAIDSEGLTYTIAAKNFIKDSNQKVEVVESQGTTILKRIAVDILE</sequence>
<dbReference type="InterPro" id="IPR046746">
    <property type="entry name" value="Big_15"/>
</dbReference>
<organism evidence="2 3">
    <name type="scientific">Listeria grayi FSL F6-1183</name>
    <dbReference type="NCBI Taxonomy" id="1265827"/>
    <lineage>
        <taxon>Bacteria</taxon>
        <taxon>Bacillati</taxon>
        <taxon>Bacillota</taxon>
        <taxon>Bacilli</taxon>
        <taxon>Bacillales</taxon>
        <taxon>Listeriaceae</taxon>
        <taxon>Listeria</taxon>
    </lineage>
</organism>
<name>A0A829R4W8_LISGR</name>
<dbReference type="EMBL" id="AODG01000016">
    <property type="protein sequence ID" value="EUJ26561.1"/>
    <property type="molecule type" value="Genomic_DNA"/>
</dbReference>
<evidence type="ECO:0000313" key="3">
    <source>
        <dbReference type="Proteomes" id="UP000019251"/>
    </source>
</evidence>
<gene>
    <name evidence="2" type="ORF">LMUR_12999</name>
</gene>
<comment type="caution">
    <text evidence="2">The sequence shown here is derived from an EMBL/GenBank/DDBJ whole genome shotgun (WGS) entry which is preliminary data.</text>
</comment>
<dbReference type="AlphaFoldDB" id="A0A829R4W8"/>
<reference evidence="2 3" key="1">
    <citation type="submission" date="2012-12" db="EMBL/GenBank/DDBJ databases">
        <title>Novel taxa of Listeriaceae from agricultural environments in the United States.</title>
        <authorList>
            <person name="den Bakker H.C."/>
            <person name="Allred A."/>
            <person name="Warchocki S."/>
            <person name="Wright E.M."/>
            <person name="Burrell A."/>
            <person name="Nightingale K.K."/>
            <person name="Kephart D."/>
            <person name="Wiedmann M."/>
        </authorList>
    </citation>
    <scope>NUCLEOTIDE SEQUENCE [LARGE SCALE GENOMIC DNA]</scope>
    <source>
        <strain evidence="2 3">FSL F6-1183</strain>
    </source>
</reference>
<evidence type="ECO:0000313" key="2">
    <source>
        <dbReference type="EMBL" id="EUJ26561.1"/>
    </source>
</evidence>
<feature type="domain" description="Bacterial Ig" evidence="1">
    <location>
        <begin position="59"/>
        <end position="122"/>
    </location>
</feature>
<protein>
    <recommendedName>
        <fullName evidence="1">Bacterial Ig domain-containing protein</fullName>
    </recommendedName>
</protein>
<proteinExistence type="predicted"/>
<evidence type="ECO:0000259" key="1">
    <source>
        <dbReference type="Pfam" id="PF20622"/>
    </source>
</evidence>
<accession>A0A829R4W8</accession>
<dbReference type="Proteomes" id="UP000019251">
    <property type="component" value="Unassembled WGS sequence"/>
</dbReference>